<evidence type="ECO:0000313" key="10">
    <source>
        <dbReference type="EMBL" id="ADI17556.1"/>
    </source>
</evidence>
<evidence type="ECO:0000256" key="4">
    <source>
        <dbReference type="ARBA" id="ARBA00022764"/>
    </source>
</evidence>
<evidence type="ECO:0000256" key="2">
    <source>
        <dbReference type="ARBA" id="ARBA00022448"/>
    </source>
</evidence>
<dbReference type="SUPFAM" id="SSF49503">
    <property type="entry name" value="Cupredoxins"/>
    <property type="match status" value="1"/>
</dbReference>
<feature type="binding site" evidence="7">
    <location>
        <position position="103"/>
    </location>
    <ligand>
        <name>Cu cation</name>
        <dbReference type="ChEBI" id="CHEBI:23378"/>
    </ligand>
</feature>
<reference evidence="10" key="1">
    <citation type="journal article" date="2011" name="Environ. Microbiol.">
        <title>Time-series analyses of Monterey Bay coastal microbial picoplankton using a 'genome proxy' microarray.</title>
        <authorList>
            <person name="Rich V.I."/>
            <person name="Pham V.D."/>
            <person name="Eppley J."/>
            <person name="Shi Y."/>
            <person name="DeLong E.F."/>
        </authorList>
    </citation>
    <scope>NUCLEOTIDE SEQUENCE</scope>
</reference>
<dbReference type="GO" id="GO:0042597">
    <property type="term" value="C:periplasmic space"/>
    <property type="evidence" value="ECO:0007669"/>
    <property type="project" value="UniProtKB-SubCell"/>
</dbReference>
<dbReference type="PRINTS" id="PR00155">
    <property type="entry name" value="AMICYANIN"/>
</dbReference>
<keyword evidence="6 7" id="KW-0186">Copper</keyword>
<accession>E0XT15</accession>
<comment type="subcellular location">
    <subcellularLocation>
        <location evidence="1">Periplasm</location>
    </subcellularLocation>
</comment>
<dbReference type="InterPro" id="IPR028871">
    <property type="entry name" value="BlueCu_1_BS"/>
</dbReference>
<dbReference type="InterPro" id="IPR000923">
    <property type="entry name" value="BlueCu_1"/>
</dbReference>
<dbReference type="Pfam" id="PF00127">
    <property type="entry name" value="Copper-bind"/>
    <property type="match status" value="1"/>
</dbReference>
<dbReference type="AlphaFoldDB" id="E0XT15"/>
<keyword evidence="3 7" id="KW-0479">Metal-binding</keyword>
<dbReference type="GO" id="GO:0009055">
    <property type="term" value="F:electron transfer activity"/>
    <property type="evidence" value="ECO:0007669"/>
    <property type="project" value="InterPro"/>
</dbReference>
<keyword evidence="4" id="KW-0574">Periplasm</keyword>
<feature type="binding site" evidence="7">
    <location>
        <position position="98"/>
    </location>
    <ligand>
        <name>Cu cation</name>
        <dbReference type="ChEBI" id="CHEBI:23378"/>
    </ligand>
</feature>
<evidence type="ECO:0000256" key="3">
    <source>
        <dbReference type="ARBA" id="ARBA00022723"/>
    </source>
</evidence>
<evidence type="ECO:0000256" key="1">
    <source>
        <dbReference type="ARBA" id="ARBA00004418"/>
    </source>
</evidence>
<name>E0XT15_9PROT</name>
<feature type="binding site" evidence="7">
    <location>
        <position position="58"/>
    </location>
    <ligand>
        <name>Cu cation</name>
        <dbReference type="ChEBI" id="CHEBI:23378"/>
    </ligand>
</feature>
<sequence>MKKLTLIFLTCLIFPSLSKVVLAETIQIEFTENDSYSLEVVRIEVGDTIEWLPTNKGHNVEFLAGPKMDLLPKRSKIDEVHSVVFKIPGVYVYGCTPHGSMGMLGLIIVGNDFHNIEKLKEIELSRVASSVLKRLIRVARAD</sequence>
<dbReference type="PRINTS" id="PR00156">
    <property type="entry name" value="COPPERBLUE"/>
</dbReference>
<dbReference type="InterPro" id="IPR001235">
    <property type="entry name" value="Copper_blue_Plastocyanin"/>
</dbReference>
<evidence type="ECO:0000256" key="6">
    <source>
        <dbReference type="ARBA" id="ARBA00023008"/>
    </source>
</evidence>
<proteinExistence type="predicted"/>
<feature type="signal peptide" evidence="8">
    <location>
        <begin position="1"/>
        <end position="23"/>
    </location>
</feature>
<dbReference type="Gene3D" id="2.60.40.420">
    <property type="entry name" value="Cupredoxins - blue copper proteins"/>
    <property type="match status" value="1"/>
</dbReference>
<organism evidence="10">
    <name type="scientific">uncultured alpha proteobacterium HF0130_06E21</name>
    <dbReference type="NCBI Taxonomy" id="710808"/>
    <lineage>
        <taxon>Bacteria</taxon>
        <taxon>Pseudomonadati</taxon>
        <taxon>Pseudomonadota</taxon>
        <taxon>Alphaproteobacteria</taxon>
        <taxon>environmental samples</taxon>
    </lineage>
</organism>
<keyword evidence="5" id="KW-0249">Electron transport</keyword>
<keyword evidence="8" id="KW-0732">Signal</keyword>
<evidence type="ECO:0000256" key="7">
    <source>
        <dbReference type="PIRSR" id="PIRSR602386-1"/>
    </source>
</evidence>
<dbReference type="PROSITE" id="PS00196">
    <property type="entry name" value="COPPER_BLUE"/>
    <property type="match status" value="1"/>
</dbReference>
<feature type="binding site" evidence="7">
    <location>
        <position position="95"/>
    </location>
    <ligand>
        <name>Cu cation</name>
        <dbReference type="ChEBI" id="CHEBI:23378"/>
    </ligand>
</feature>
<protein>
    <submittedName>
        <fullName evidence="10">Plastocyanin</fullName>
    </submittedName>
</protein>
<dbReference type="InterPro" id="IPR002386">
    <property type="entry name" value="Amicyanin/Pseudoazurin"/>
</dbReference>
<evidence type="ECO:0000259" key="9">
    <source>
        <dbReference type="Pfam" id="PF00127"/>
    </source>
</evidence>
<comment type="cofactor">
    <cofactor evidence="7">
        <name>Cu cation</name>
        <dbReference type="ChEBI" id="CHEBI:23378"/>
    </cofactor>
    <text evidence="7">Binds 1 copper ion per subunit.</text>
</comment>
<dbReference type="GO" id="GO:0005507">
    <property type="term" value="F:copper ion binding"/>
    <property type="evidence" value="ECO:0007669"/>
    <property type="project" value="InterPro"/>
</dbReference>
<evidence type="ECO:0000256" key="8">
    <source>
        <dbReference type="SAM" id="SignalP"/>
    </source>
</evidence>
<feature type="chain" id="PRO_5003143138" evidence="8">
    <location>
        <begin position="24"/>
        <end position="142"/>
    </location>
</feature>
<evidence type="ECO:0000256" key="5">
    <source>
        <dbReference type="ARBA" id="ARBA00022982"/>
    </source>
</evidence>
<keyword evidence="2" id="KW-0813">Transport</keyword>
<dbReference type="InterPro" id="IPR008972">
    <property type="entry name" value="Cupredoxin"/>
</dbReference>
<dbReference type="EMBL" id="GU474868">
    <property type="protein sequence ID" value="ADI17556.1"/>
    <property type="molecule type" value="Genomic_DNA"/>
</dbReference>
<feature type="domain" description="Blue (type 1) copper" evidence="9">
    <location>
        <begin position="35"/>
        <end position="109"/>
    </location>
</feature>